<dbReference type="Pfam" id="PF04072">
    <property type="entry name" value="LCM"/>
    <property type="match status" value="1"/>
</dbReference>
<name>A3U8A8_CROAH</name>
<dbReference type="SUPFAM" id="SSF53335">
    <property type="entry name" value="S-adenosyl-L-methionine-dependent methyltransferases"/>
    <property type="match status" value="1"/>
</dbReference>
<reference evidence="3 4" key="1">
    <citation type="journal article" date="2010" name="J. Bacteriol.">
        <title>The complete genome sequence of Croceibacter atlanticus HTCC2559T.</title>
        <authorList>
            <person name="Oh H.M."/>
            <person name="Kang I."/>
            <person name="Ferriera S."/>
            <person name="Giovannoni S.J."/>
            <person name="Cho J.C."/>
        </authorList>
    </citation>
    <scope>NUCLEOTIDE SEQUENCE [LARGE SCALE GENOMIC DNA]</scope>
    <source>
        <strain evidence="4">ATCC BAA-628 / HTCC2559 / KCTC 12090</strain>
    </source>
</reference>
<keyword evidence="4" id="KW-1185">Reference proteome</keyword>
<sequence length="281" mass="32898">MDKQSHIQIHETAFFTSSFRAFNEALSGDEYAKLWLNPKTDAWIQEYLTEVSSEETYTHCLRNRFFLETIKDLAASKQIEVLINFGSGFSMYPFLLDESLIHIEIDKPEIVNYKASKIEEWQNEKKLPKRDLHFVGVDFSEDYKTKLLEQIQQIKGDKPCFILIEGVLFFLDKAETDGLFSFFNLIQTDGDYVGSASFQDDLKSSTAFKRLLRFLNKKVSKTSESDYLTLQDSYYKSLPNYNLIDHQDYFSLSKTYNNTIHLKPDLILNEHFYVLKKQLQS</sequence>
<gene>
    <name evidence="3" type="ordered locus">CA2559_06930</name>
</gene>
<keyword evidence="2" id="KW-0808">Transferase</keyword>
<dbReference type="GO" id="GO:0032259">
    <property type="term" value="P:methylation"/>
    <property type="evidence" value="ECO:0007669"/>
    <property type="project" value="UniProtKB-KW"/>
</dbReference>
<dbReference type="GeneID" id="89453160"/>
<proteinExistence type="predicted"/>
<dbReference type="AlphaFoldDB" id="A3U8A8"/>
<dbReference type="GO" id="GO:0008168">
    <property type="term" value="F:methyltransferase activity"/>
    <property type="evidence" value="ECO:0007669"/>
    <property type="project" value="UniProtKB-KW"/>
</dbReference>
<dbReference type="KEGG" id="cat:CA2559_06930"/>
<dbReference type="RefSeq" id="WP_013187143.1">
    <property type="nucleotide sequence ID" value="NC_014230.1"/>
</dbReference>
<evidence type="ECO:0000256" key="1">
    <source>
        <dbReference type="ARBA" id="ARBA00022603"/>
    </source>
</evidence>
<dbReference type="Proteomes" id="UP000002297">
    <property type="component" value="Chromosome"/>
</dbReference>
<dbReference type="OrthoDB" id="1186348at2"/>
<dbReference type="InterPro" id="IPR007213">
    <property type="entry name" value="Ppm1/Ppm2/Tcmp"/>
</dbReference>
<dbReference type="InterPro" id="IPR029063">
    <property type="entry name" value="SAM-dependent_MTases_sf"/>
</dbReference>
<dbReference type="eggNOG" id="COG3315">
    <property type="taxonomic scope" value="Bacteria"/>
</dbReference>
<evidence type="ECO:0000313" key="3">
    <source>
        <dbReference type="EMBL" id="EAP88475.1"/>
    </source>
</evidence>
<dbReference type="Gene3D" id="3.40.50.150">
    <property type="entry name" value="Vaccinia Virus protein VP39"/>
    <property type="match status" value="1"/>
</dbReference>
<dbReference type="HOGENOM" id="CLU_989431_0_0_10"/>
<evidence type="ECO:0000256" key="2">
    <source>
        <dbReference type="ARBA" id="ARBA00022679"/>
    </source>
</evidence>
<keyword evidence="1" id="KW-0489">Methyltransferase</keyword>
<protein>
    <submittedName>
        <fullName evidence="3">Possible Adenosine-deaminase (Editase) domain protein</fullName>
    </submittedName>
</protein>
<evidence type="ECO:0000313" key="4">
    <source>
        <dbReference type="Proteomes" id="UP000002297"/>
    </source>
</evidence>
<accession>A3U8A8</accession>
<dbReference type="EMBL" id="CP002046">
    <property type="protein sequence ID" value="EAP88475.1"/>
    <property type="molecule type" value="Genomic_DNA"/>
</dbReference>
<organism evidence="3 4">
    <name type="scientific">Croceibacter atlanticus (strain ATCC BAA-628 / JCM 21780 / CIP 108009 / IAM 15332 / KCTC 12090 / HTCC2559)</name>
    <dbReference type="NCBI Taxonomy" id="216432"/>
    <lineage>
        <taxon>Bacteria</taxon>
        <taxon>Pseudomonadati</taxon>
        <taxon>Bacteroidota</taxon>
        <taxon>Flavobacteriia</taxon>
        <taxon>Flavobacteriales</taxon>
        <taxon>Flavobacteriaceae</taxon>
        <taxon>Croceibacter</taxon>
    </lineage>
</organism>